<feature type="region of interest" description="Disordered" evidence="5">
    <location>
        <begin position="1"/>
        <end position="33"/>
    </location>
</feature>
<dbReference type="GO" id="GO:0030170">
    <property type="term" value="F:pyridoxal phosphate binding"/>
    <property type="evidence" value="ECO:0007669"/>
    <property type="project" value="InterPro"/>
</dbReference>
<evidence type="ECO:0000256" key="4">
    <source>
        <dbReference type="RuleBase" id="RU362118"/>
    </source>
</evidence>
<comment type="similarity">
    <text evidence="4">Belongs to the trans-sulfuration enzymes family.</text>
</comment>
<dbReference type="GO" id="GO:0019346">
    <property type="term" value="P:transsulfuration"/>
    <property type="evidence" value="ECO:0007669"/>
    <property type="project" value="InterPro"/>
</dbReference>
<evidence type="ECO:0000256" key="5">
    <source>
        <dbReference type="SAM" id="MobiDB-lite"/>
    </source>
</evidence>
<evidence type="ECO:0000256" key="2">
    <source>
        <dbReference type="ARBA" id="ARBA00022898"/>
    </source>
</evidence>
<dbReference type="InterPro" id="IPR000277">
    <property type="entry name" value="Cys/Met-Metab_PyrdxlP-dep_enz"/>
</dbReference>
<dbReference type="SUPFAM" id="SSF53383">
    <property type="entry name" value="PLP-dependent transferases"/>
    <property type="match status" value="1"/>
</dbReference>
<dbReference type="PANTHER" id="PTHR11808">
    <property type="entry name" value="TRANS-SULFURATION ENZYME FAMILY MEMBER"/>
    <property type="match status" value="1"/>
</dbReference>
<sequence>MSGPPPPRESNTPWSPSTLAIHADDPLNSATDVAPPLHLATTFRYPSDPSVLLPAGLADRTPSDPLSPTQVNNVYSRISAPNTTRLESILSSLLKGRVLAYSSGLAAFHALLVHVAPKVVAIGEGYHGCHGVLGVYRKLTDCIIVDIHDESTWSGTTDGGREYELGQGDLVHLETPLNPSGENFDVAKYAQLAHKRGARLSVDATFAPPPLLEPWKWGADYVMHSGTKYFGGHSDMLLGVVAVSPTLDGGEEKWRSMFTERLFLGATPGNLESWLGVRSLRTLELRVVRQSESAERLVGWLEQGRTGHEGLEVVSGAVKEIRHGSLQPQEPWVKEQMPRGFAPVFGLVLRTEELAKRLPGRLRCFHHATSLGGVESLIEWRAMSDEKVDKRLLRISVGVEDVRDLWADLVRGLREVLEIEGRGFKE</sequence>
<accession>A0A9P4MG30</accession>
<organism evidence="6 7">
    <name type="scientific">Myriangium duriaei CBS 260.36</name>
    <dbReference type="NCBI Taxonomy" id="1168546"/>
    <lineage>
        <taxon>Eukaryota</taxon>
        <taxon>Fungi</taxon>
        <taxon>Dikarya</taxon>
        <taxon>Ascomycota</taxon>
        <taxon>Pezizomycotina</taxon>
        <taxon>Dothideomycetes</taxon>
        <taxon>Dothideomycetidae</taxon>
        <taxon>Myriangiales</taxon>
        <taxon>Myriangiaceae</taxon>
        <taxon>Myriangium</taxon>
    </lineage>
</organism>
<dbReference type="FunFam" id="3.40.640.10:FF:000072">
    <property type="entry name" value="Putative cystathionine beta-lyase"/>
    <property type="match status" value="1"/>
</dbReference>
<dbReference type="OrthoDB" id="3512640at2759"/>
<dbReference type="InterPro" id="IPR015422">
    <property type="entry name" value="PyrdxlP-dep_Trfase_small"/>
</dbReference>
<dbReference type="Gene3D" id="3.90.1150.10">
    <property type="entry name" value="Aspartate Aminotransferase, domain 1"/>
    <property type="match status" value="1"/>
</dbReference>
<comment type="cofactor">
    <cofactor evidence="1 4">
        <name>pyridoxal 5'-phosphate</name>
        <dbReference type="ChEBI" id="CHEBI:597326"/>
    </cofactor>
</comment>
<dbReference type="PIRSF" id="PIRSF001434">
    <property type="entry name" value="CGS"/>
    <property type="match status" value="1"/>
</dbReference>
<dbReference type="AlphaFoldDB" id="A0A9P4MG30"/>
<dbReference type="InterPro" id="IPR015421">
    <property type="entry name" value="PyrdxlP-dep_Trfase_major"/>
</dbReference>
<dbReference type="GO" id="GO:0005737">
    <property type="term" value="C:cytoplasm"/>
    <property type="evidence" value="ECO:0007669"/>
    <property type="project" value="TreeGrafter"/>
</dbReference>
<evidence type="ECO:0000313" key="6">
    <source>
        <dbReference type="EMBL" id="KAF2151723.1"/>
    </source>
</evidence>
<evidence type="ECO:0000256" key="1">
    <source>
        <dbReference type="ARBA" id="ARBA00001933"/>
    </source>
</evidence>
<protein>
    <submittedName>
        <fullName evidence="6">Cystathionine gamma-synthase</fullName>
    </submittedName>
</protein>
<dbReference type="Pfam" id="PF01053">
    <property type="entry name" value="Cys_Met_Meta_PP"/>
    <property type="match status" value="1"/>
</dbReference>
<dbReference type="FunFam" id="3.90.1150.10:FF:000066">
    <property type="entry name" value="Putative cystathionine beta-lyase"/>
    <property type="match status" value="1"/>
</dbReference>
<dbReference type="Proteomes" id="UP000799439">
    <property type="component" value="Unassembled WGS sequence"/>
</dbReference>
<keyword evidence="2 3" id="KW-0663">Pyridoxal phosphate</keyword>
<feature type="modified residue" description="N6-(pyridoxal phosphate)lysine" evidence="3">
    <location>
        <position position="228"/>
    </location>
</feature>
<dbReference type="InterPro" id="IPR015424">
    <property type="entry name" value="PyrdxlP-dep_Trfase"/>
</dbReference>
<name>A0A9P4MG30_9PEZI</name>
<dbReference type="EMBL" id="ML996087">
    <property type="protein sequence ID" value="KAF2151723.1"/>
    <property type="molecule type" value="Genomic_DNA"/>
</dbReference>
<dbReference type="PANTHER" id="PTHR11808:SF35">
    <property type="entry name" value="CYSTATHIONINE GAMMA-SYNTHASE (AFU_ORTHOLOGUE AFUA_7G01590)"/>
    <property type="match status" value="1"/>
</dbReference>
<dbReference type="InterPro" id="IPR054542">
    <property type="entry name" value="Cys_met_metab_PP"/>
</dbReference>
<evidence type="ECO:0000313" key="7">
    <source>
        <dbReference type="Proteomes" id="UP000799439"/>
    </source>
</evidence>
<dbReference type="Gene3D" id="3.40.640.10">
    <property type="entry name" value="Type I PLP-dependent aspartate aminotransferase-like (Major domain)"/>
    <property type="match status" value="1"/>
</dbReference>
<comment type="caution">
    <text evidence="6">The sequence shown here is derived from an EMBL/GenBank/DDBJ whole genome shotgun (WGS) entry which is preliminary data.</text>
</comment>
<reference evidence="6" key="1">
    <citation type="journal article" date="2020" name="Stud. Mycol.">
        <title>101 Dothideomycetes genomes: a test case for predicting lifestyles and emergence of pathogens.</title>
        <authorList>
            <person name="Haridas S."/>
            <person name="Albert R."/>
            <person name="Binder M."/>
            <person name="Bloem J."/>
            <person name="Labutti K."/>
            <person name="Salamov A."/>
            <person name="Andreopoulos B."/>
            <person name="Baker S."/>
            <person name="Barry K."/>
            <person name="Bills G."/>
            <person name="Bluhm B."/>
            <person name="Cannon C."/>
            <person name="Castanera R."/>
            <person name="Culley D."/>
            <person name="Daum C."/>
            <person name="Ezra D."/>
            <person name="Gonzalez J."/>
            <person name="Henrissat B."/>
            <person name="Kuo A."/>
            <person name="Liang C."/>
            <person name="Lipzen A."/>
            <person name="Lutzoni F."/>
            <person name="Magnuson J."/>
            <person name="Mondo S."/>
            <person name="Nolan M."/>
            <person name="Ohm R."/>
            <person name="Pangilinan J."/>
            <person name="Park H.-J."/>
            <person name="Ramirez L."/>
            <person name="Alfaro M."/>
            <person name="Sun H."/>
            <person name="Tritt A."/>
            <person name="Yoshinaga Y."/>
            <person name="Zwiers L.-H."/>
            <person name="Turgeon B."/>
            <person name="Goodwin S."/>
            <person name="Spatafora J."/>
            <person name="Crous P."/>
            <person name="Grigoriev I."/>
        </authorList>
    </citation>
    <scope>NUCLEOTIDE SEQUENCE</scope>
    <source>
        <strain evidence="6">CBS 260.36</strain>
    </source>
</reference>
<proteinExistence type="inferred from homology"/>
<evidence type="ECO:0000256" key="3">
    <source>
        <dbReference type="PIRSR" id="PIRSR001434-2"/>
    </source>
</evidence>
<gene>
    <name evidence="6" type="ORF">K461DRAFT_227513</name>
</gene>
<keyword evidence="7" id="KW-1185">Reference proteome</keyword>
<dbReference type="PROSITE" id="PS00868">
    <property type="entry name" value="CYS_MET_METAB_PP"/>
    <property type="match status" value="1"/>
</dbReference>
<dbReference type="GO" id="GO:0016846">
    <property type="term" value="F:carbon-sulfur lyase activity"/>
    <property type="evidence" value="ECO:0007669"/>
    <property type="project" value="TreeGrafter"/>
</dbReference>
<feature type="compositionally biased region" description="Polar residues" evidence="5">
    <location>
        <begin position="9"/>
        <end position="18"/>
    </location>
</feature>